<feature type="region of interest" description="Disordered" evidence="1">
    <location>
        <begin position="1"/>
        <end position="65"/>
    </location>
</feature>
<comment type="caution">
    <text evidence="2">The sequence shown here is derived from an EMBL/GenBank/DDBJ whole genome shotgun (WGS) entry which is preliminary data.</text>
</comment>
<name>A0A8K0JP06_9TREE</name>
<protein>
    <submittedName>
        <fullName evidence="2">Uncharacterized protein</fullName>
    </submittedName>
</protein>
<keyword evidence="3" id="KW-1185">Reference proteome</keyword>
<feature type="region of interest" description="Disordered" evidence="1">
    <location>
        <begin position="342"/>
        <end position="437"/>
    </location>
</feature>
<evidence type="ECO:0000313" key="3">
    <source>
        <dbReference type="Proteomes" id="UP000812966"/>
    </source>
</evidence>
<organism evidence="2 3">
    <name type="scientific">Filobasidium floriforme</name>
    <dbReference type="NCBI Taxonomy" id="5210"/>
    <lineage>
        <taxon>Eukaryota</taxon>
        <taxon>Fungi</taxon>
        <taxon>Dikarya</taxon>
        <taxon>Basidiomycota</taxon>
        <taxon>Agaricomycotina</taxon>
        <taxon>Tremellomycetes</taxon>
        <taxon>Filobasidiales</taxon>
        <taxon>Filobasidiaceae</taxon>
        <taxon>Filobasidium</taxon>
    </lineage>
</organism>
<dbReference type="Proteomes" id="UP000812966">
    <property type="component" value="Unassembled WGS sequence"/>
</dbReference>
<feature type="compositionally biased region" description="Basic residues" evidence="1">
    <location>
        <begin position="1"/>
        <end position="18"/>
    </location>
</feature>
<feature type="compositionally biased region" description="Acidic residues" evidence="1">
    <location>
        <begin position="391"/>
        <end position="413"/>
    </location>
</feature>
<gene>
    <name evidence="2" type="ORF">FFLO_01770</name>
</gene>
<reference evidence="2" key="1">
    <citation type="submission" date="2020-04" db="EMBL/GenBank/DDBJ databases">
        <title>Analysis of mating type loci in Filobasidium floriforme.</title>
        <authorList>
            <person name="Nowrousian M."/>
        </authorList>
    </citation>
    <scope>NUCLEOTIDE SEQUENCE</scope>
    <source>
        <strain evidence="2">CBS 6242</strain>
    </source>
</reference>
<feature type="compositionally biased region" description="Basic and acidic residues" evidence="1">
    <location>
        <begin position="368"/>
        <end position="378"/>
    </location>
</feature>
<sequence length="437" mass="49442">MPRLGTVKKRGAAKKAKKATTSAKSTKSAKTTSTQSPTDGTAVDPDTAVKAEPEPEPEPENPIQVDLHDKLVVLDLVRGWEIGQALRSKTKETPYRTRYNYYGEAYSFKNAQEMLDDAKPMDLKDATMLWTSLLHNSSLNWNGRRGVKKDYKRWTFKHWAGRNRGPTSLTVDARGSEHKQRIVSVQRRLQTLEVSAANQWYIRSYGRIAECYFIHNPEPNNVELSNEWYTYNNDFTDEKRRLRQVYGPRVIDMSNENGKALLDFVFGDVAVSRYVPSEIGLPRHWSIYCSSLVEQPAFEVVLQEKKISKYTLEKQARDKAYKEELEVYYAKCREEAAARLAATNGQTETNPGIVGSEENEAGPSAHQTDIKPVDDSEANKSALPSAHAQDGDETSDAYFTPDEDEDDDDDEKDDIGKKRKRGRHTSDDSELTGEDDA</sequence>
<dbReference type="EMBL" id="JABELV010000025">
    <property type="protein sequence ID" value="KAG7562815.1"/>
    <property type="molecule type" value="Genomic_DNA"/>
</dbReference>
<feature type="compositionally biased region" description="Low complexity" evidence="1">
    <location>
        <begin position="19"/>
        <end position="34"/>
    </location>
</feature>
<evidence type="ECO:0000256" key="1">
    <source>
        <dbReference type="SAM" id="MobiDB-lite"/>
    </source>
</evidence>
<evidence type="ECO:0000313" key="2">
    <source>
        <dbReference type="EMBL" id="KAG7562815.1"/>
    </source>
</evidence>
<dbReference type="AlphaFoldDB" id="A0A8K0JP06"/>
<proteinExistence type="predicted"/>
<accession>A0A8K0JP06</accession>
<feature type="compositionally biased region" description="Acidic residues" evidence="1">
    <location>
        <begin position="428"/>
        <end position="437"/>
    </location>
</feature>